<protein>
    <submittedName>
        <fullName evidence="3">SDR family oxidoreductase</fullName>
    </submittedName>
</protein>
<keyword evidence="2" id="KW-0560">Oxidoreductase</keyword>
<dbReference type="Pfam" id="PF00106">
    <property type="entry name" value="adh_short"/>
    <property type="match status" value="1"/>
</dbReference>
<dbReference type="CDD" id="cd05233">
    <property type="entry name" value="SDR_c"/>
    <property type="match status" value="1"/>
</dbReference>
<dbReference type="GO" id="GO:0016491">
    <property type="term" value="F:oxidoreductase activity"/>
    <property type="evidence" value="ECO:0007669"/>
    <property type="project" value="UniProtKB-KW"/>
</dbReference>
<accession>A0A853H7A5</accession>
<dbReference type="InterPro" id="IPR002347">
    <property type="entry name" value="SDR_fam"/>
</dbReference>
<dbReference type="SUPFAM" id="SSF51735">
    <property type="entry name" value="NAD(P)-binding Rossmann-fold domains"/>
    <property type="match status" value="1"/>
</dbReference>
<dbReference type="AlphaFoldDB" id="A0A853H7A5"/>
<organism evidence="3 4">
    <name type="scientific">Pollutimonas harenae</name>
    <dbReference type="NCBI Taxonomy" id="657015"/>
    <lineage>
        <taxon>Bacteria</taxon>
        <taxon>Pseudomonadati</taxon>
        <taxon>Pseudomonadota</taxon>
        <taxon>Betaproteobacteria</taxon>
        <taxon>Burkholderiales</taxon>
        <taxon>Alcaligenaceae</taxon>
        <taxon>Pollutimonas</taxon>
    </lineage>
</organism>
<dbReference type="InterPro" id="IPR020904">
    <property type="entry name" value="Sc_DH/Rdtase_CS"/>
</dbReference>
<keyword evidence="4" id="KW-1185">Reference proteome</keyword>
<evidence type="ECO:0000313" key="3">
    <source>
        <dbReference type="EMBL" id="NYT87015.1"/>
    </source>
</evidence>
<evidence type="ECO:0000256" key="1">
    <source>
        <dbReference type="ARBA" id="ARBA00006484"/>
    </source>
</evidence>
<sequence length="271" mass="28521">MNFKDKLVVVTGGAQGIGEALGRAFAAEGARRVIVADLNGERAAVVAEAIGGQAYQVDVTDERGLPDMIDLIEQNHGPIDIFCSNAGVALGFDMPADNMAAAPDDVWQKAWEVNVLAHVRAARTLLPRMIARGGGCFLQTVSAAGLLNQVGSAVYAASKHAAIGFAENLAFSHRHQGIKVSILCPQGVGTPMLDAMPQGPESSDGVLTPEQVAQDALEGLRDEKFMILPHAVVAQYRARKAADYDRWIASMGRLAVQTLEMQAATGSSSGS</sequence>
<dbReference type="PANTHER" id="PTHR43391:SF26">
    <property type="entry name" value="BLL7251 PROTEIN"/>
    <property type="match status" value="1"/>
</dbReference>
<dbReference type="Proteomes" id="UP000554144">
    <property type="component" value="Unassembled WGS sequence"/>
</dbReference>
<gene>
    <name evidence="3" type="ORF">H0A62_15570</name>
</gene>
<dbReference type="InterPro" id="IPR036291">
    <property type="entry name" value="NAD(P)-bd_dom_sf"/>
</dbReference>
<comment type="caution">
    <text evidence="3">The sequence shown here is derived from an EMBL/GenBank/DDBJ whole genome shotgun (WGS) entry which is preliminary data.</text>
</comment>
<dbReference type="EMBL" id="JACCEV010000007">
    <property type="protein sequence ID" value="NYT87015.1"/>
    <property type="molecule type" value="Genomic_DNA"/>
</dbReference>
<dbReference type="PANTHER" id="PTHR43391">
    <property type="entry name" value="RETINOL DEHYDROGENASE-RELATED"/>
    <property type="match status" value="1"/>
</dbReference>
<proteinExistence type="inferred from homology"/>
<comment type="similarity">
    <text evidence="1">Belongs to the short-chain dehydrogenases/reductases (SDR) family.</text>
</comment>
<dbReference type="OrthoDB" id="9810734at2"/>
<evidence type="ECO:0000313" key="4">
    <source>
        <dbReference type="Proteomes" id="UP000554144"/>
    </source>
</evidence>
<dbReference type="PROSITE" id="PS00061">
    <property type="entry name" value="ADH_SHORT"/>
    <property type="match status" value="1"/>
</dbReference>
<evidence type="ECO:0000256" key="2">
    <source>
        <dbReference type="ARBA" id="ARBA00023002"/>
    </source>
</evidence>
<dbReference type="Gene3D" id="3.40.50.720">
    <property type="entry name" value="NAD(P)-binding Rossmann-like Domain"/>
    <property type="match status" value="1"/>
</dbReference>
<dbReference type="PRINTS" id="PR00081">
    <property type="entry name" value="GDHRDH"/>
</dbReference>
<reference evidence="3 4" key="1">
    <citation type="submission" date="2020-07" db="EMBL/GenBank/DDBJ databases">
        <title>Taxonomic revisions and descriptions of new bacterial species based on genomic comparisons in the high-G+C-content subgroup of the family Alcaligenaceae.</title>
        <authorList>
            <person name="Szabo A."/>
            <person name="Felfoldi T."/>
        </authorList>
    </citation>
    <scope>NUCLEOTIDE SEQUENCE [LARGE SCALE GENOMIC DNA]</scope>
    <source>
        <strain evidence="3 4">DSM 25667</strain>
    </source>
</reference>
<name>A0A853H7A5_9BURK</name>